<dbReference type="PANTHER" id="PTHR11207">
    <property type="entry name" value="RIBONUCLEASE III"/>
    <property type="match status" value="1"/>
</dbReference>
<feature type="domain" description="DRBM" evidence="10">
    <location>
        <begin position="286"/>
        <end position="356"/>
    </location>
</feature>
<evidence type="ECO:0000259" key="10">
    <source>
        <dbReference type="PROSITE" id="PS50137"/>
    </source>
</evidence>
<dbReference type="Gene3D" id="1.10.1520.10">
    <property type="entry name" value="Ribonuclease III domain"/>
    <property type="match status" value="1"/>
</dbReference>
<dbReference type="Pfam" id="PF22935">
    <property type="entry name" value="RM44_endonuclase"/>
    <property type="match status" value="1"/>
</dbReference>
<evidence type="ECO:0000256" key="2">
    <source>
        <dbReference type="ARBA" id="ARBA00022884"/>
    </source>
</evidence>
<evidence type="ECO:0000256" key="1">
    <source>
        <dbReference type="ARBA" id="ARBA00004173"/>
    </source>
</evidence>
<dbReference type="CDD" id="cd19873">
    <property type="entry name" value="DSRM_MRPL3_like"/>
    <property type="match status" value="1"/>
</dbReference>
<dbReference type="SUPFAM" id="SSF69065">
    <property type="entry name" value="RNase III domain-like"/>
    <property type="match status" value="1"/>
</dbReference>
<organism evidence="12 13">
    <name type="scientific">Lachancea dasiensis</name>
    <dbReference type="NCBI Taxonomy" id="1072105"/>
    <lineage>
        <taxon>Eukaryota</taxon>
        <taxon>Fungi</taxon>
        <taxon>Dikarya</taxon>
        <taxon>Ascomycota</taxon>
        <taxon>Saccharomycotina</taxon>
        <taxon>Saccharomycetes</taxon>
        <taxon>Saccharomycetales</taxon>
        <taxon>Saccharomycetaceae</taxon>
        <taxon>Lachancea</taxon>
    </lineage>
</organism>
<dbReference type="GO" id="GO:0004525">
    <property type="term" value="F:ribonuclease III activity"/>
    <property type="evidence" value="ECO:0007669"/>
    <property type="project" value="InterPro"/>
</dbReference>
<keyword evidence="5" id="KW-0496">Mitochondrion</keyword>
<dbReference type="InterPro" id="IPR055189">
    <property type="entry name" value="RM44_endonuclase"/>
</dbReference>
<dbReference type="InterPro" id="IPR014720">
    <property type="entry name" value="dsRBD_dom"/>
</dbReference>
<dbReference type="PROSITE" id="PS50142">
    <property type="entry name" value="RNASE_3_2"/>
    <property type="match status" value="1"/>
</dbReference>
<keyword evidence="3" id="KW-0809">Transit peptide</keyword>
<name>A0A1G4JVV6_9SACH</name>
<keyword evidence="2 9" id="KW-0694">RNA-binding</keyword>
<keyword evidence="6" id="KW-0687">Ribonucleoprotein</keyword>
<evidence type="ECO:0000256" key="8">
    <source>
        <dbReference type="ARBA" id="ARBA00035187"/>
    </source>
</evidence>
<dbReference type="GO" id="GO:0005762">
    <property type="term" value="C:mitochondrial large ribosomal subunit"/>
    <property type="evidence" value="ECO:0007669"/>
    <property type="project" value="EnsemblFungi"/>
</dbReference>
<dbReference type="Pfam" id="PF22892">
    <property type="entry name" value="DSRM_MRPL44"/>
    <property type="match status" value="1"/>
</dbReference>
<dbReference type="AlphaFoldDB" id="A0A1G4JVV6"/>
<dbReference type="SMART" id="SM00358">
    <property type="entry name" value="DSRM"/>
    <property type="match status" value="1"/>
</dbReference>
<evidence type="ECO:0000256" key="4">
    <source>
        <dbReference type="ARBA" id="ARBA00022980"/>
    </source>
</evidence>
<evidence type="ECO:0000256" key="3">
    <source>
        <dbReference type="ARBA" id="ARBA00022946"/>
    </source>
</evidence>
<accession>A0A1G4JVV6</accession>
<dbReference type="InterPro" id="IPR044443">
    <property type="entry name" value="Ribosomal_mL44_DSRM_fung"/>
</dbReference>
<dbReference type="GO" id="GO:0003725">
    <property type="term" value="F:double-stranded RNA binding"/>
    <property type="evidence" value="ECO:0007669"/>
    <property type="project" value="InterPro"/>
</dbReference>
<comment type="similarity">
    <text evidence="7">Belongs to the ribonuclease III family. Mitochondrion-specific ribosomal protein mL44 subfamily.</text>
</comment>
<evidence type="ECO:0000256" key="6">
    <source>
        <dbReference type="ARBA" id="ARBA00023274"/>
    </source>
</evidence>
<dbReference type="PROSITE" id="PS50137">
    <property type="entry name" value="DS_RBD"/>
    <property type="match status" value="1"/>
</dbReference>
<dbReference type="Gene3D" id="3.30.160.20">
    <property type="match status" value="1"/>
</dbReference>
<comment type="subcellular location">
    <subcellularLocation>
        <location evidence="1">Mitochondrion</location>
    </subcellularLocation>
</comment>
<dbReference type="Proteomes" id="UP000190274">
    <property type="component" value="Chromosome G"/>
</dbReference>
<proteinExistence type="inferred from homology"/>
<sequence length="374" mass="41522">MSKQILQSVWLARNLQVAARARRTYLGTATSTYRSLHASSRVWQQQVRLATPELDSYREYYKQLQNAINEVPEELASKSAALVTLHKRLKLPEGFPKSTLARCLTCRSSQLPSEINAPASGAAFPNTVPTSNFYDNHGLNIFGKNLLTYHVTRQVMATYPRLPTVVLNAAVDAYISQQVLASVGKSWGIEVENTSVLDRYLKEEPIQVSLGQLRFFNNSLKREDGVELITGQNFSEEAAYALAVRSIIGALWAYTHETNPALAFKFIDDHIMSRKLDVSKIFQFEQPTRELAVLCRRESLAPPISKLLAESGRHSKAPVFIVGVFSGSEKLGEGFGSSLKEAKARAATDALTKWYCYEPVKGQASLIDHGAVIV</sequence>
<feature type="domain" description="RNase III" evidence="11">
    <location>
        <begin position="132"/>
        <end position="189"/>
    </location>
</feature>
<dbReference type="OrthoDB" id="67027at2759"/>
<dbReference type="GO" id="GO:0003735">
    <property type="term" value="F:structural constituent of ribosome"/>
    <property type="evidence" value="ECO:0007669"/>
    <property type="project" value="EnsemblFungi"/>
</dbReference>
<evidence type="ECO:0000313" key="12">
    <source>
        <dbReference type="EMBL" id="SCU95020.1"/>
    </source>
</evidence>
<reference evidence="13" key="1">
    <citation type="submission" date="2016-03" db="EMBL/GenBank/DDBJ databases">
        <authorList>
            <person name="Devillers H."/>
        </authorList>
    </citation>
    <scope>NUCLEOTIDE SEQUENCE [LARGE SCALE GENOMIC DNA]</scope>
</reference>
<dbReference type="EMBL" id="LT598457">
    <property type="protein sequence ID" value="SCU95020.1"/>
    <property type="molecule type" value="Genomic_DNA"/>
</dbReference>
<dbReference type="SUPFAM" id="SSF54768">
    <property type="entry name" value="dsRNA-binding domain-like"/>
    <property type="match status" value="1"/>
</dbReference>
<gene>
    <name evidence="12" type="ORF">LADA_0G12926G</name>
</gene>
<dbReference type="GO" id="GO:0006396">
    <property type="term" value="P:RNA processing"/>
    <property type="evidence" value="ECO:0007669"/>
    <property type="project" value="InterPro"/>
</dbReference>
<dbReference type="InterPro" id="IPR000999">
    <property type="entry name" value="RNase_III_dom"/>
</dbReference>
<evidence type="ECO:0000259" key="11">
    <source>
        <dbReference type="PROSITE" id="PS50142"/>
    </source>
</evidence>
<protein>
    <recommendedName>
        <fullName evidence="8">Large ribosomal subunit protein mL44</fullName>
    </recommendedName>
</protein>
<keyword evidence="4" id="KW-0689">Ribosomal protein</keyword>
<dbReference type="STRING" id="1266660.A0A1G4JVV6"/>
<dbReference type="PANTHER" id="PTHR11207:SF32">
    <property type="entry name" value="LARGE RIBOSOMAL SUBUNIT PROTEIN ML44"/>
    <property type="match status" value="1"/>
</dbReference>
<evidence type="ECO:0000256" key="5">
    <source>
        <dbReference type="ARBA" id="ARBA00023128"/>
    </source>
</evidence>
<keyword evidence="13" id="KW-1185">Reference proteome</keyword>
<dbReference type="SMART" id="SM00535">
    <property type="entry name" value="RIBOc"/>
    <property type="match status" value="1"/>
</dbReference>
<dbReference type="InterPro" id="IPR036389">
    <property type="entry name" value="RNase_III_sf"/>
</dbReference>
<evidence type="ECO:0000256" key="9">
    <source>
        <dbReference type="PROSITE-ProRule" id="PRU00266"/>
    </source>
</evidence>
<evidence type="ECO:0000256" key="7">
    <source>
        <dbReference type="ARBA" id="ARBA00024034"/>
    </source>
</evidence>
<dbReference type="InterPro" id="IPR044444">
    <property type="entry name" value="Ribosomal_mL44_DSRM_metazoa"/>
</dbReference>
<evidence type="ECO:0000313" key="13">
    <source>
        <dbReference type="Proteomes" id="UP000190274"/>
    </source>
</evidence>